<dbReference type="Pfam" id="PF20927">
    <property type="entry name" value="Htt_C-HEAT"/>
    <property type="match status" value="1"/>
</dbReference>
<proteinExistence type="predicted"/>
<dbReference type="Proteomes" id="UP000499080">
    <property type="component" value="Unassembled WGS sequence"/>
</dbReference>
<accession>A0A4Y2AHW2</accession>
<dbReference type="PANTHER" id="PTHR10170:SF10">
    <property type="entry name" value="HUNTINGTIN"/>
    <property type="match status" value="1"/>
</dbReference>
<protein>
    <submittedName>
        <fullName evidence="1">Uncharacterized protein</fullName>
    </submittedName>
</protein>
<dbReference type="OrthoDB" id="6417237at2759"/>
<gene>
    <name evidence="1" type="ORF">AVEN_92432_1</name>
</gene>
<reference evidence="1 2" key="1">
    <citation type="journal article" date="2019" name="Sci. Rep.">
        <title>Orb-weaving spider Araneus ventricosus genome elucidates the spidroin gene catalogue.</title>
        <authorList>
            <person name="Kono N."/>
            <person name="Nakamura H."/>
            <person name="Ohtoshi R."/>
            <person name="Moran D.A.P."/>
            <person name="Shinohara A."/>
            <person name="Yoshida Y."/>
            <person name="Fujiwara M."/>
            <person name="Mori M."/>
            <person name="Tomita M."/>
            <person name="Arakawa K."/>
        </authorList>
    </citation>
    <scope>NUCLEOTIDE SEQUENCE [LARGE SCALE GENOMIC DNA]</scope>
</reference>
<evidence type="ECO:0000313" key="2">
    <source>
        <dbReference type="Proteomes" id="UP000499080"/>
    </source>
</evidence>
<dbReference type="InterPro" id="IPR028426">
    <property type="entry name" value="Huntingtin_fam"/>
</dbReference>
<name>A0A4Y2AHW2_ARAVE</name>
<dbReference type="EMBL" id="BGPR01000018">
    <property type="protein sequence ID" value="GBL79197.1"/>
    <property type="molecule type" value="Genomic_DNA"/>
</dbReference>
<comment type="caution">
    <text evidence="1">The sequence shown here is derived from an EMBL/GenBank/DDBJ whole genome shotgun (WGS) entry which is preliminary data.</text>
</comment>
<dbReference type="GO" id="GO:0005737">
    <property type="term" value="C:cytoplasm"/>
    <property type="evidence" value="ECO:0007669"/>
    <property type="project" value="TreeGrafter"/>
</dbReference>
<keyword evidence="2" id="KW-1185">Reference proteome</keyword>
<dbReference type="AlphaFoldDB" id="A0A4Y2AHW2"/>
<evidence type="ECO:0000313" key="1">
    <source>
        <dbReference type="EMBL" id="GBL79197.1"/>
    </source>
</evidence>
<sequence length="249" mass="28236">MKVLLSKEESPTSAHPLVEPVIQIQHIELNKDWYLKFVKERCFSSLSPAKECAHLLSHLKYEDILTVMVSKDFQLPILEQCLILGAKLISCTEKYLSSKSNDPFLGITESPGSALYRSAQSTLLQHLADFMTLLPRTSKHQMRMHKLFSEKSFWEILFFIVPCTCSFLVTQDSLPDRNIPNDSSDDIVHLSAICCEKLQRLHEMSDGPLQSPAALENLPVFPPAMFIVGKASPIVIKFKEGPRIIYHDH</sequence>
<organism evidence="1 2">
    <name type="scientific">Araneus ventricosus</name>
    <name type="common">Orbweaver spider</name>
    <name type="synonym">Epeira ventricosa</name>
    <dbReference type="NCBI Taxonomy" id="182803"/>
    <lineage>
        <taxon>Eukaryota</taxon>
        <taxon>Metazoa</taxon>
        <taxon>Ecdysozoa</taxon>
        <taxon>Arthropoda</taxon>
        <taxon>Chelicerata</taxon>
        <taxon>Arachnida</taxon>
        <taxon>Araneae</taxon>
        <taxon>Araneomorphae</taxon>
        <taxon>Entelegynae</taxon>
        <taxon>Araneoidea</taxon>
        <taxon>Araneidae</taxon>
        <taxon>Araneus</taxon>
    </lineage>
</organism>
<dbReference type="PANTHER" id="PTHR10170">
    <property type="entry name" value="HUNTINGTON DISEASE PROTEIN"/>
    <property type="match status" value="1"/>
</dbReference>
<dbReference type="InterPro" id="IPR048413">
    <property type="entry name" value="Htt_C-HEAT_rpt"/>
</dbReference>